<evidence type="ECO:0000313" key="3">
    <source>
        <dbReference type="Proteomes" id="UP001447188"/>
    </source>
</evidence>
<feature type="region of interest" description="Disordered" evidence="1">
    <location>
        <begin position="217"/>
        <end position="260"/>
    </location>
</feature>
<proteinExistence type="predicted"/>
<dbReference type="EMBL" id="JBBBZM010000042">
    <property type="protein sequence ID" value="KAL0636918.1"/>
    <property type="molecule type" value="Genomic_DNA"/>
</dbReference>
<comment type="caution">
    <text evidence="2">The sequence shown here is derived from an EMBL/GenBank/DDBJ whole genome shotgun (WGS) entry which is preliminary data.</text>
</comment>
<evidence type="ECO:0000313" key="2">
    <source>
        <dbReference type="EMBL" id="KAL0636918.1"/>
    </source>
</evidence>
<accession>A0ABR3GM10</accession>
<gene>
    <name evidence="2" type="ORF">Q9L58_004140</name>
</gene>
<sequence>MSLTSPNRDQILANCTFLFASKVELITYHRTVPDPLLPRVPQRQYHVLVLHPATDCDLADRVFLRTSKYALTSDAALSTLADEIEGLIGVQVGNRDAYWPTCEHPDSGIPAKPQPEYSNNSDSDCDSDYSDSPDIQLALEIESVLALEAAAAQAHFNAELLADLECAKADAEVNFPLEHILAREIQLALEAEEGFVLEAAAARACFDAEMLTGFESPSSAQTGLDASPKTVVASTQSDEETVAENRQERGRKRTRREASEAPGVSVFIHIRPGIKPPPGYVEFDLEHMYGVTKVWKKIR</sequence>
<protein>
    <submittedName>
        <fullName evidence="2">Uncharacterized protein</fullName>
    </submittedName>
</protein>
<feature type="region of interest" description="Disordered" evidence="1">
    <location>
        <begin position="105"/>
        <end position="129"/>
    </location>
</feature>
<name>A0ABR3GM10_9PEZI</name>
<dbReference type="Proteomes" id="UP001447188">
    <property type="component" value="Unassembled WGS sequence"/>
</dbReference>
<keyword evidence="3" id="KW-1185">Reference proteome</keyword>
<reference evidence="2 3" key="1">
    <citation type="submission" date="2024-02" db="EMBL/GenBank/DDBJ databases">
        <title>Discinaceae phylogenomics.</title>
        <authorList>
            <person name="Dirks A.C."/>
            <person name="James T.Y."/>
        </authorList>
    </citation>
    <scope>NUCLEOTIDE SEQUENCE [LARGE SCALE GENOMIC DNA]</scope>
    <source>
        <strain evidence="2 3">ACD0624</strain>
    </source>
</reference>
<organism evidence="2 3">
    <name type="scientific">Discina gigas</name>
    <dbReference type="NCBI Taxonomy" id="1032678"/>
    <lineage>
        <taxon>Eukaryota</taxon>
        <taxon>Fungi</taxon>
        <taxon>Dikarya</taxon>
        <taxon>Ascomycota</taxon>
        <taxon>Pezizomycotina</taxon>
        <taxon>Pezizomycetes</taxon>
        <taxon>Pezizales</taxon>
        <taxon>Discinaceae</taxon>
        <taxon>Discina</taxon>
    </lineage>
</organism>
<evidence type="ECO:0000256" key="1">
    <source>
        <dbReference type="SAM" id="MobiDB-lite"/>
    </source>
</evidence>